<feature type="binding site" evidence="2">
    <location>
        <position position="26"/>
    </location>
    <ligand>
        <name>substrate</name>
    </ligand>
</feature>
<evidence type="ECO:0000256" key="1">
    <source>
        <dbReference type="PIRSR" id="PIRSR017388-1"/>
    </source>
</evidence>
<feature type="active site" description="Charge relay system" evidence="1">
    <location>
        <position position="194"/>
    </location>
</feature>
<dbReference type="eggNOG" id="COG1647">
    <property type="taxonomic scope" value="Bacteria"/>
</dbReference>
<dbReference type="InterPro" id="IPR051044">
    <property type="entry name" value="MAG_DAG_Lipase"/>
</dbReference>
<dbReference type="InterPro" id="IPR012354">
    <property type="entry name" value="Esterase_lipase"/>
</dbReference>
<dbReference type="GO" id="GO:0052689">
    <property type="term" value="F:carboxylic ester hydrolase activity"/>
    <property type="evidence" value="ECO:0007669"/>
    <property type="project" value="InterPro"/>
</dbReference>
<evidence type="ECO:0000256" key="2">
    <source>
        <dbReference type="PIRSR" id="PIRSR017388-2"/>
    </source>
</evidence>
<dbReference type="STRING" id="1304284.L21TH_1208"/>
<dbReference type="OrthoDB" id="9786110at2"/>
<comment type="caution">
    <text evidence="4">The sequence shown here is derived from an EMBL/GenBank/DDBJ whole genome shotgun (WGS) entry which is preliminary data.</text>
</comment>
<evidence type="ECO:0000259" key="3">
    <source>
        <dbReference type="Pfam" id="PF12146"/>
    </source>
</evidence>
<evidence type="ECO:0000313" key="5">
    <source>
        <dbReference type="Proteomes" id="UP000013378"/>
    </source>
</evidence>
<dbReference type="AlphaFoldDB" id="R1CPZ6"/>
<feature type="domain" description="Serine aminopeptidase S33" evidence="3">
    <location>
        <begin position="20"/>
        <end position="229"/>
    </location>
</feature>
<dbReference type="InterPro" id="IPR029058">
    <property type="entry name" value="AB_hydrolase_fold"/>
</dbReference>
<sequence length="251" mass="28639">MNYLHENAKPFYFKGNNIGILLIHGFTGSPAEMRLLGEYLADKGYTVKGILLKGHGTKVEDMEQTNWKDWISSAETELIQLKNKCDKIIVIGLSMGGIIALNLAARFEVDSIISISAPINITNKKAYFSSILKYFKKYEYKPKKELAKDIEDYLIGYDKTPVSVVPHLLKLIRKTKWRLRKVKAPVLILQSKNDNTVKYDSAEYIFNKVGSEIKKLVFLEKSGHVVTVDCERDKAFKEINKFIKDIGIVEE</sequence>
<accession>R1CPZ6</accession>
<organism evidence="4 5">
    <name type="scientific">Caldisalinibacter kiritimatiensis</name>
    <dbReference type="NCBI Taxonomy" id="1304284"/>
    <lineage>
        <taxon>Bacteria</taxon>
        <taxon>Bacillati</taxon>
        <taxon>Bacillota</taxon>
        <taxon>Tissierellia</taxon>
        <taxon>Tissierellales</taxon>
        <taxon>Thermohalobacteraceae</taxon>
        <taxon>Caldisalinibacter</taxon>
    </lineage>
</organism>
<proteinExistence type="predicted"/>
<feature type="binding site" evidence="2">
    <location>
        <position position="95"/>
    </location>
    <ligand>
        <name>substrate</name>
    </ligand>
</feature>
<protein>
    <recommendedName>
        <fullName evidence="3">Serine aminopeptidase S33 domain-containing protein</fullName>
    </recommendedName>
</protein>
<name>R1CPZ6_9FIRM</name>
<feature type="active site" description="Nucleophile" evidence="1">
    <location>
        <position position="94"/>
    </location>
</feature>
<dbReference type="RefSeq" id="WP_006311824.1">
    <property type="nucleotide sequence ID" value="NZ_ARZA01000125.1"/>
</dbReference>
<dbReference type="PANTHER" id="PTHR11614">
    <property type="entry name" value="PHOSPHOLIPASE-RELATED"/>
    <property type="match status" value="1"/>
</dbReference>
<dbReference type="PIRSF" id="PIRSF017388">
    <property type="entry name" value="Esterase_lipase"/>
    <property type="match status" value="1"/>
</dbReference>
<evidence type="ECO:0000313" key="4">
    <source>
        <dbReference type="EMBL" id="EOD00756.1"/>
    </source>
</evidence>
<dbReference type="EMBL" id="ARZA01000125">
    <property type="protein sequence ID" value="EOD00756.1"/>
    <property type="molecule type" value="Genomic_DNA"/>
</dbReference>
<keyword evidence="5" id="KW-1185">Reference proteome</keyword>
<dbReference type="PATRIC" id="fig|1304284.3.peg.1181"/>
<gene>
    <name evidence="4" type="ORF">L21TH_1208</name>
</gene>
<dbReference type="Gene3D" id="3.40.50.1820">
    <property type="entry name" value="alpha/beta hydrolase"/>
    <property type="match status" value="1"/>
</dbReference>
<reference evidence="4 5" key="1">
    <citation type="journal article" date="2015" name="Geomicrobiol. J.">
        <title>Caldisalinibacter kiritimatiensis gen. nov., sp. nov., a moderately thermohalophilic thiosulfate-reducing bacterium from a hypersaline microbial mat.</title>
        <authorList>
            <person name="Ben Hania W."/>
            <person name="Joseph M."/>
            <person name="Fiebig A."/>
            <person name="Bunk B."/>
            <person name="Klenk H.-P."/>
            <person name="Fardeau M.-L."/>
            <person name="Spring S."/>
        </authorList>
    </citation>
    <scope>NUCLEOTIDE SEQUENCE [LARGE SCALE GENOMIC DNA]</scope>
    <source>
        <strain evidence="4 5">L21-TH-D2</strain>
    </source>
</reference>
<dbReference type="Proteomes" id="UP000013378">
    <property type="component" value="Unassembled WGS sequence"/>
</dbReference>
<dbReference type="ESTHER" id="9clot-r1cpz6">
    <property type="family name" value="CarbLipBact_2"/>
</dbReference>
<dbReference type="SUPFAM" id="SSF53474">
    <property type="entry name" value="alpha/beta-Hydrolases"/>
    <property type="match status" value="1"/>
</dbReference>
<dbReference type="InterPro" id="IPR022742">
    <property type="entry name" value="Hydrolase_4"/>
</dbReference>
<feature type="active site" description="Charge relay system" evidence="1">
    <location>
        <position position="224"/>
    </location>
</feature>
<dbReference type="Pfam" id="PF12146">
    <property type="entry name" value="Hydrolase_4"/>
    <property type="match status" value="1"/>
</dbReference>